<protein>
    <submittedName>
        <fullName evidence="9">CoA-disulfide reductase</fullName>
        <ecNumber evidence="9">1.8.1.14</ecNumber>
    </submittedName>
</protein>
<sequence length="440" mass="48112">MKVLILGGNPAGMSAASRIKRKAPDTEVVVLEKSWEVSYGACGLPYYVAGLNEDLDKIRIRRVSEFEKMGLCIHLGCEALEIDHEKKCVRAVEGEQEKEFSYDRLIIATGASPKKPPFPGIELGGIFCLKTLQDAERIKEKLVQCRGNVVIVGGGYIGLEIAEACILQKAKSIRIIEAMDRVLNTFDKEFGHAVQAELEKHGASVQTGERVQRFKGIDGQVTEIITDRGCYEADMIILSIGVTPNTGFVKGLKKLSNGAIITDAAMRTSIKDIFAVGDCATVQHRLTKNPVYIALGTNANKQGRLAGDSVLGKAVCFDRALGTSMLRCMGLELAKTGFSEEEAHREGLSYKVKTVEARSHARYYPDPCIITIKLVYREEDHVILGAQVMGEKEAAWRIDIFACAIDRGMTTEEVGYLDLGYAPMFAGVWDAVQIAANAAK</sequence>
<gene>
    <name evidence="9" type="ORF">H9798_00225</name>
</gene>
<evidence type="ECO:0000256" key="6">
    <source>
        <dbReference type="ARBA" id="ARBA00023284"/>
    </source>
</evidence>
<dbReference type="PANTHER" id="PTHR43429">
    <property type="entry name" value="PYRIDINE NUCLEOTIDE-DISULFIDE OXIDOREDUCTASE DOMAIN-CONTAINING"/>
    <property type="match status" value="1"/>
</dbReference>
<keyword evidence="5 9" id="KW-0560">Oxidoreductase</keyword>
<comment type="caution">
    <text evidence="9">The sequence shown here is derived from an EMBL/GenBank/DDBJ whole genome shotgun (WGS) entry which is preliminary data.</text>
</comment>
<dbReference type="NCBIfam" id="NF007123">
    <property type="entry name" value="PRK09564.1"/>
    <property type="match status" value="1"/>
</dbReference>
<evidence type="ECO:0000256" key="4">
    <source>
        <dbReference type="ARBA" id="ARBA00022827"/>
    </source>
</evidence>
<keyword evidence="3" id="KW-0285">Flavoprotein</keyword>
<dbReference type="InterPro" id="IPR050260">
    <property type="entry name" value="FAD-bd_OxRdtase"/>
</dbReference>
<reference evidence="9" key="1">
    <citation type="journal article" date="2021" name="PeerJ">
        <title>Extensive microbial diversity within the chicken gut microbiome revealed by metagenomics and culture.</title>
        <authorList>
            <person name="Gilroy R."/>
            <person name="Ravi A."/>
            <person name="Getino M."/>
            <person name="Pursley I."/>
            <person name="Horton D.L."/>
            <person name="Alikhan N.F."/>
            <person name="Baker D."/>
            <person name="Gharbi K."/>
            <person name="Hall N."/>
            <person name="Watson M."/>
            <person name="Adriaenssens E.M."/>
            <person name="Foster-Nyarko E."/>
            <person name="Jarju S."/>
            <person name="Secka A."/>
            <person name="Antonio M."/>
            <person name="Oren A."/>
            <person name="Chaudhuri R.R."/>
            <person name="La Ragione R."/>
            <person name="Hildebrand F."/>
            <person name="Pallen M.J."/>
        </authorList>
    </citation>
    <scope>NUCLEOTIDE SEQUENCE</scope>
    <source>
        <strain evidence="9">ChiSjej2B20-11307</strain>
    </source>
</reference>
<evidence type="ECO:0000313" key="10">
    <source>
        <dbReference type="Proteomes" id="UP000824223"/>
    </source>
</evidence>
<feature type="domain" description="Pyridine nucleotide-disulphide oxidoreductase dimerisation" evidence="7">
    <location>
        <begin position="330"/>
        <end position="427"/>
    </location>
</feature>
<organism evidence="9 10">
    <name type="scientific">Candidatus Mediterraneibacter pullicola</name>
    <dbReference type="NCBI Taxonomy" id="2838682"/>
    <lineage>
        <taxon>Bacteria</taxon>
        <taxon>Bacillati</taxon>
        <taxon>Bacillota</taxon>
        <taxon>Clostridia</taxon>
        <taxon>Lachnospirales</taxon>
        <taxon>Lachnospiraceae</taxon>
        <taxon>Mediterraneibacter</taxon>
    </lineage>
</organism>
<evidence type="ECO:0000256" key="5">
    <source>
        <dbReference type="ARBA" id="ARBA00023002"/>
    </source>
</evidence>
<dbReference type="AlphaFoldDB" id="A0A9D2KJB1"/>
<keyword evidence="4" id="KW-0274">FAD</keyword>
<dbReference type="EMBL" id="DXAK01000001">
    <property type="protein sequence ID" value="HJA05567.1"/>
    <property type="molecule type" value="Genomic_DNA"/>
</dbReference>
<dbReference type="PANTHER" id="PTHR43429:SF1">
    <property type="entry name" value="NAD(P)H SULFUR OXIDOREDUCTASE (COA-DEPENDENT)"/>
    <property type="match status" value="1"/>
</dbReference>
<dbReference type="EC" id="1.8.1.14" evidence="9"/>
<keyword evidence="6" id="KW-0676">Redox-active center</keyword>
<dbReference type="PRINTS" id="PR00368">
    <property type="entry name" value="FADPNR"/>
</dbReference>
<dbReference type="InterPro" id="IPR016156">
    <property type="entry name" value="FAD/NAD-linked_Rdtase_dimer_sf"/>
</dbReference>
<dbReference type="GO" id="GO:0050451">
    <property type="term" value="F:CoA-disulfide reductase (NADPH) activity"/>
    <property type="evidence" value="ECO:0007669"/>
    <property type="project" value="UniProtKB-EC"/>
</dbReference>
<dbReference type="SUPFAM" id="SSF51905">
    <property type="entry name" value="FAD/NAD(P)-binding domain"/>
    <property type="match status" value="1"/>
</dbReference>
<comment type="cofactor">
    <cofactor evidence="1">
        <name>FAD</name>
        <dbReference type="ChEBI" id="CHEBI:57692"/>
    </cofactor>
</comment>
<evidence type="ECO:0000259" key="7">
    <source>
        <dbReference type="Pfam" id="PF02852"/>
    </source>
</evidence>
<evidence type="ECO:0000313" key="9">
    <source>
        <dbReference type="EMBL" id="HJA05567.1"/>
    </source>
</evidence>
<dbReference type="SUPFAM" id="SSF55424">
    <property type="entry name" value="FAD/NAD-linked reductases, dimerisation (C-terminal) domain"/>
    <property type="match status" value="1"/>
</dbReference>
<evidence type="ECO:0000256" key="1">
    <source>
        <dbReference type="ARBA" id="ARBA00001974"/>
    </source>
</evidence>
<dbReference type="PRINTS" id="PR00469">
    <property type="entry name" value="PNDRDTASEII"/>
</dbReference>
<comment type="similarity">
    <text evidence="2">Belongs to the class-III pyridine nucleotide-disulfide oxidoreductase family.</text>
</comment>
<dbReference type="Proteomes" id="UP000824223">
    <property type="component" value="Unassembled WGS sequence"/>
</dbReference>
<feature type="domain" description="FAD/NAD(P)-binding" evidence="8">
    <location>
        <begin position="1"/>
        <end position="303"/>
    </location>
</feature>
<reference evidence="9" key="2">
    <citation type="submission" date="2021-04" db="EMBL/GenBank/DDBJ databases">
        <authorList>
            <person name="Gilroy R."/>
        </authorList>
    </citation>
    <scope>NUCLEOTIDE SEQUENCE</scope>
    <source>
        <strain evidence="9">ChiSjej2B20-11307</strain>
    </source>
</reference>
<dbReference type="InterPro" id="IPR004099">
    <property type="entry name" value="Pyr_nucl-diS_OxRdtase_dimer"/>
</dbReference>
<name>A0A9D2KJB1_9FIRM</name>
<dbReference type="InterPro" id="IPR023753">
    <property type="entry name" value="FAD/NAD-binding_dom"/>
</dbReference>
<dbReference type="Pfam" id="PF02852">
    <property type="entry name" value="Pyr_redox_dim"/>
    <property type="match status" value="1"/>
</dbReference>
<evidence type="ECO:0000256" key="3">
    <source>
        <dbReference type="ARBA" id="ARBA00022630"/>
    </source>
</evidence>
<proteinExistence type="inferred from homology"/>
<accession>A0A9D2KJB1</accession>
<evidence type="ECO:0000259" key="8">
    <source>
        <dbReference type="Pfam" id="PF07992"/>
    </source>
</evidence>
<dbReference type="Gene3D" id="3.50.50.60">
    <property type="entry name" value="FAD/NAD(P)-binding domain"/>
    <property type="match status" value="2"/>
</dbReference>
<dbReference type="InterPro" id="IPR036188">
    <property type="entry name" value="FAD/NAD-bd_sf"/>
</dbReference>
<dbReference type="Pfam" id="PF07992">
    <property type="entry name" value="Pyr_redox_2"/>
    <property type="match status" value="1"/>
</dbReference>
<evidence type="ECO:0000256" key="2">
    <source>
        <dbReference type="ARBA" id="ARBA00009130"/>
    </source>
</evidence>